<evidence type="ECO:0000259" key="14">
    <source>
        <dbReference type="Pfam" id="PF17900"/>
    </source>
</evidence>
<evidence type="ECO:0000256" key="5">
    <source>
        <dbReference type="ARBA" id="ARBA00015611"/>
    </source>
</evidence>
<keyword evidence="10" id="KW-0482">Metalloprotease</keyword>
<keyword evidence="9" id="KW-0862">Zinc</keyword>
<dbReference type="InterPro" id="IPR027268">
    <property type="entry name" value="Peptidase_M4/M1_CTD_sf"/>
</dbReference>
<dbReference type="SUPFAM" id="SSF63737">
    <property type="entry name" value="Leukotriene A4 hydrolase N-terminal domain"/>
    <property type="match status" value="1"/>
</dbReference>
<dbReference type="InterPro" id="IPR001930">
    <property type="entry name" value="Peptidase_M1"/>
</dbReference>
<dbReference type="STRING" id="556325.BHE16_03815"/>
<reference evidence="15 16" key="1">
    <citation type="submission" date="2016-11" db="EMBL/GenBank/DDBJ databases">
        <title>Genome sequencing of Zhihengliuella aestuarii B18 antagonistic to Plasmodiophora brassicae.</title>
        <authorList>
            <person name="Luo Y."/>
        </authorList>
    </citation>
    <scope>NUCLEOTIDE SEQUENCE [LARGE SCALE GENOMIC DNA]</scope>
    <source>
        <strain evidence="15 16">B18</strain>
    </source>
</reference>
<evidence type="ECO:0000256" key="1">
    <source>
        <dbReference type="ARBA" id="ARBA00000098"/>
    </source>
</evidence>
<evidence type="ECO:0000259" key="13">
    <source>
        <dbReference type="Pfam" id="PF01433"/>
    </source>
</evidence>
<evidence type="ECO:0000256" key="9">
    <source>
        <dbReference type="ARBA" id="ARBA00022833"/>
    </source>
</evidence>
<evidence type="ECO:0000256" key="12">
    <source>
        <dbReference type="ARBA" id="ARBA00031533"/>
    </source>
</evidence>
<name>A0A1L2ZLL4_9MICC</name>
<evidence type="ECO:0000256" key="8">
    <source>
        <dbReference type="ARBA" id="ARBA00022801"/>
    </source>
</evidence>
<keyword evidence="6" id="KW-0645">Protease</keyword>
<dbReference type="SUPFAM" id="SSF55486">
    <property type="entry name" value="Metalloproteases ('zincins'), catalytic domain"/>
    <property type="match status" value="1"/>
</dbReference>
<dbReference type="GO" id="GO:0016285">
    <property type="term" value="F:alanyl aminopeptidase activity"/>
    <property type="evidence" value="ECO:0007669"/>
    <property type="project" value="UniProtKB-EC"/>
</dbReference>
<dbReference type="EMBL" id="CP018135">
    <property type="protein sequence ID" value="APF40283.1"/>
    <property type="molecule type" value="Genomic_DNA"/>
</dbReference>
<dbReference type="GO" id="GO:0008237">
    <property type="term" value="F:metallopeptidase activity"/>
    <property type="evidence" value="ECO:0007669"/>
    <property type="project" value="UniProtKB-KW"/>
</dbReference>
<feature type="domain" description="Peptidase M1 membrane alanine aminopeptidase" evidence="13">
    <location>
        <begin position="254"/>
        <end position="426"/>
    </location>
</feature>
<evidence type="ECO:0000256" key="3">
    <source>
        <dbReference type="ARBA" id="ARBA00010136"/>
    </source>
</evidence>
<dbReference type="PRINTS" id="PR00756">
    <property type="entry name" value="ALADIPTASE"/>
</dbReference>
<dbReference type="Pfam" id="PF17900">
    <property type="entry name" value="Peptidase_M1_N"/>
    <property type="match status" value="1"/>
</dbReference>
<evidence type="ECO:0000313" key="15">
    <source>
        <dbReference type="EMBL" id="APF40283.1"/>
    </source>
</evidence>
<evidence type="ECO:0000256" key="11">
    <source>
        <dbReference type="ARBA" id="ARBA00029811"/>
    </source>
</evidence>
<keyword evidence="7" id="KW-0479">Metal-binding</keyword>
<proteinExistence type="inferred from homology"/>
<feature type="domain" description="Aminopeptidase N-like N-terminal" evidence="14">
    <location>
        <begin position="32"/>
        <end position="203"/>
    </location>
</feature>
<accession>A0A1L2ZLL4</accession>
<evidence type="ECO:0000256" key="2">
    <source>
        <dbReference type="ARBA" id="ARBA00001947"/>
    </source>
</evidence>
<dbReference type="Proteomes" id="UP000183530">
    <property type="component" value="Chromosome"/>
</dbReference>
<dbReference type="InterPro" id="IPR014782">
    <property type="entry name" value="Peptidase_M1_dom"/>
</dbReference>
<protein>
    <recommendedName>
        <fullName evidence="5">Aminopeptidase N</fullName>
        <ecNumber evidence="4">3.4.11.2</ecNumber>
    </recommendedName>
    <alternativeName>
        <fullName evidence="11">Alanine aminopeptidase</fullName>
    </alternativeName>
    <alternativeName>
        <fullName evidence="12">Lysyl aminopeptidase</fullName>
    </alternativeName>
</protein>
<evidence type="ECO:0000313" key="16">
    <source>
        <dbReference type="Proteomes" id="UP000183530"/>
    </source>
</evidence>
<comment type="similarity">
    <text evidence="3">Belongs to the peptidase M1 family.</text>
</comment>
<sequence length="452" mass="50704">MSPKKKATRAHNVPLIPDPYLPSAGSNAYTVAHYALELECSLAGNRLDGHAVIVARAEEKLSKIELDLAGLSVIKVAVDGKKIKKFTHKNDKLVIHVPSSLSEGEKFEIDIRYGGNPKPRRGTWGEVGWEELTDGILVAGQPNGAPTWFPCNDHPSQKATYRITVATDTGYRAIANGKLTDHSRKSSREVWSYEVHQPMATYLATLQIGRYEVVNLGRSKVGAKTTQQYAAVSPGLTSAAKRAFAKQTDMVTAFSKFFGPYPFPNYQVVVADDNLEIPLEAQGMSIFGKNHLTTGWESQRLIAHELSHQWFGNSLTVGRWDDIWLHEGFACYAEWLWSEASGSTNAHGRARRAWSALWLQSQNITVGDPGPKDLFDDRVYKRGALALHALRRTMGDQRFFGMLRDWTRRKAHDNVTYRQFVKHVDSHGPRGYSAKAVLKPWLFEEKLPPFRF</sequence>
<dbReference type="InterPro" id="IPR050344">
    <property type="entry name" value="Peptidase_M1_aminopeptidases"/>
</dbReference>
<dbReference type="InterPro" id="IPR045357">
    <property type="entry name" value="Aminopeptidase_N-like_N"/>
</dbReference>
<dbReference type="AlphaFoldDB" id="A0A1L2ZLL4"/>
<comment type="catalytic activity">
    <reaction evidence="1">
        <text>Release of an N-terminal amino acid, Xaa-|-Yaa- from a peptide, amide or arylamide. Xaa is preferably Ala, but may be most amino acids including Pro (slow action). When a terminal hydrophobic residue is followed by a prolyl residue, the two may be released as an intact Xaa-Pro dipeptide.</text>
        <dbReference type="EC" id="3.4.11.2"/>
    </reaction>
</comment>
<comment type="cofactor">
    <cofactor evidence="2">
        <name>Zn(2+)</name>
        <dbReference type="ChEBI" id="CHEBI:29105"/>
    </cofactor>
</comment>
<dbReference type="KEGG" id="nae:BHE16_03815"/>
<dbReference type="OrthoDB" id="100605at2"/>
<evidence type="ECO:0000256" key="7">
    <source>
        <dbReference type="ARBA" id="ARBA00022723"/>
    </source>
</evidence>
<gene>
    <name evidence="15" type="ORF">BHE16_03815</name>
</gene>
<dbReference type="CDD" id="cd09603">
    <property type="entry name" value="M1_APN_like"/>
    <property type="match status" value="1"/>
</dbReference>
<organism evidence="15 16">
    <name type="scientific">Neomicrococcus aestuarii</name>
    <dbReference type="NCBI Taxonomy" id="556325"/>
    <lineage>
        <taxon>Bacteria</taxon>
        <taxon>Bacillati</taxon>
        <taxon>Actinomycetota</taxon>
        <taxon>Actinomycetes</taxon>
        <taxon>Micrococcales</taxon>
        <taxon>Micrococcaceae</taxon>
        <taxon>Neomicrococcus</taxon>
    </lineage>
</organism>
<keyword evidence="8" id="KW-0378">Hydrolase</keyword>
<evidence type="ECO:0000256" key="6">
    <source>
        <dbReference type="ARBA" id="ARBA00022670"/>
    </source>
</evidence>
<dbReference type="InterPro" id="IPR042097">
    <property type="entry name" value="Aminopeptidase_N-like_N_sf"/>
</dbReference>
<dbReference type="EC" id="3.4.11.2" evidence="4"/>
<keyword evidence="16" id="KW-1185">Reference proteome</keyword>
<dbReference type="GO" id="GO:0006508">
    <property type="term" value="P:proteolysis"/>
    <property type="evidence" value="ECO:0007669"/>
    <property type="project" value="UniProtKB-KW"/>
</dbReference>
<evidence type="ECO:0000256" key="4">
    <source>
        <dbReference type="ARBA" id="ARBA00012564"/>
    </source>
</evidence>
<dbReference type="Gene3D" id="1.10.390.10">
    <property type="entry name" value="Neutral Protease Domain 2"/>
    <property type="match status" value="1"/>
</dbReference>
<dbReference type="Gene3D" id="2.60.40.1730">
    <property type="entry name" value="tricorn interacting facor f3 domain"/>
    <property type="match status" value="1"/>
</dbReference>
<evidence type="ECO:0000256" key="10">
    <source>
        <dbReference type="ARBA" id="ARBA00023049"/>
    </source>
</evidence>
<dbReference type="RefSeq" id="WP_071893764.1">
    <property type="nucleotide sequence ID" value="NZ_CP018135.1"/>
</dbReference>
<dbReference type="PANTHER" id="PTHR11533">
    <property type="entry name" value="PROTEASE M1 ZINC METALLOPROTEASE"/>
    <property type="match status" value="1"/>
</dbReference>
<dbReference type="Pfam" id="PF01433">
    <property type="entry name" value="Peptidase_M1"/>
    <property type="match status" value="1"/>
</dbReference>
<dbReference type="GO" id="GO:0008270">
    <property type="term" value="F:zinc ion binding"/>
    <property type="evidence" value="ECO:0007669"/>
    <property type="project" value="InterPro"/>
</dbReference>